<dbReference type="OrthoDB" id="2454139at2"/>
<comment type="subcellular location">
    <subcellularLocation>
        <location evidence="1">Cell surface</location>
    </subcellularLocation>
</comment>
<evidence type="ECO:0000256" key="3">
    <source>
        <dbReference type="SAM" id="Phobius"/>
    </source>
</evidence>
<keyword evidence="5" id="KW-1185">Reference proteome</keyword>
<protein>
    <recommendedName>
        <fullName evidence="6">Type II secretion system protein</fullName>
    </recommendedName>
</protein>
<evidence type="ECO:0000313" key="5">
    <source>
        <dbReference type="Proteomes" id="UP000251869"/>
    </source>
</evidence>
<dbReference type="Proteomes" id="UP000251869">
    <property type="component" value="Unassembled WGS sequence"/>
</dbReference>
<evidence type="ECO:0000256" key="2">
    <source>
        <dbReference type="ARBA" id="ARBA00023287"/>
    </source>
</evidence>
<dbReference type="Pfam" id="PF07963">
    <property type="entry name" value="N_methyl"/>
    <property type="match status" value="1"/>
</dbReference>
<organism evidence="4 5">
    <name type="scientific">Planococcus maitriensis</name>
    <dbReference type="NCBI Taxonomy" id="221799"/>
    <lineage>
        <taxon>Bacteria</taxon>
        <taxon>Bacillati</taxon>
        <taxon>Bacillota</taxon>
        <taxon>Bacilli</taxon>
        <taxon>Bacillales</taxon>
        <taxon>Caryophanaceae</taxon>
        <taxon>Planococcus</taxon>
    </lineage>
</organism>
<evidence type="ECO:0008006" key="6">
    <source>
        <dbReference type="Google" id="ProtNLM"/>
    </source>
</evidence>
<proteinExistence type="predicted"/>
<dbReference type="GO" id="GO:0009986">
    <property type="term" value="C:cell surface"/>
    <property type="evidence" value="ECO:0007669"/>
    <property type="project" value="UniProtKB-SubCell"/>
</dbReference>
<dbReference type="InterPro" id="IPR012902">
    <property type="entry name" value="N_methyl_site"/>
</dbReference>
<reference evidence="4 5" key="1">
    <citation type="submission" date="2018-06" db="EMBL/GenBank/DDBJ databases">
        <title>The draft genome sequences of strains SCU63 and S1.</title>
        <authorList>
            <person name="Gan L."/>
        </authorList>
    </citation>
    <scope>NUCLEOTIDE SEQUENCE [LARGE SCALE GENOMIC DNA]</scope>
    <source>
        <strain evidence="4 5">S1</strain>
    </source>
</reference>
<evidence type="ECO:0000313" key="4">
    <source>
        <dbReference type="EMBL" id="RAZ68584.1"/>
    </source>
</evidence>
<comment type="caution">
    <text evidence="4">The sequence shown here is derived from an EMBL/GenBank/DDBJ whole genome shotgun (WGS) entry which is preliminary data.</text>
</comment>
<keyword evidence="3" id="KW-0812">Transmembrane</keyword>
<feature type="transmembrane region" description="Helical" evidence="3">
    <location>
        <begin position="12"/>
        <end position="36"/>
    </location>
</feature>
<gene>
    <name evidence="4" type="ORF">DP119_07930</name>
</gene>
<accession>A0A365K8Y0</accession>
<name>A0A365K8Y0_9BACL</name>
<dbReference type="NCBIfam" id="TIGR02532">
    <property type="entry name" value="IV_pilin_GFxxxE"/>
    <property type="match status" value="1"/>
</dbReference>
<dbReference type="EMBL" id="QLZQ01000002">
    <property type="protein sequence ID" value="RAZ68584.1"/>
    <property type="molecule type" value="Genomic_DNA"/>
</dbReference>
<dbReference type="PROSITE" id="PS00409">
    <property type="entry name" value="PROKAR_NTER_METHYL"/>
    <property type="match status" value="1"/>
</dbReference>
<dbReference type="GO" id="GO:0030420">
    <property type="term" value="P:establishment of competence for transformation"/>
    <property type="evidence" value="ECO:0007669"/>
    <property type="project" value="UniProtKB-KW"/>
</dbReference>
<dbReference type="AlphaFoldDB" id="A0A365K8Y0"/>
<keyword evidence="3" id="KW-0472">Membrane</keyword>
<keyword evidence="2" id="KW-0178">Competence</keyword>
<keyword evidence="3" id="KW-1133">Transmembrane helix</keyword>
<sequence>MLEMNKLKSQQGLTLVEVLAALVILGIVFVGIMTVFPQMTLFNNKTEAKLDTMNLARQEMAVIANADWLGDRDEADPVIYEKFIDKYETTMNGLNYTKVSKENGYARFEKQDGYTYEVELALDCTPFLTETETSLLKCDDPTLAQLHKMHLKIYEGGRVSSETYGYLQYRVEEQN</sequence>
<evidence type="ECO:0000256" key="1">
    <source>
        <dbReference type="ARBA" id="ARBA00004241"/>
    </source>
</evidence>